<evidence type="ECO:0000313" key="2">
    <source>
        <dbReference type="EMBL" id="EQD64024.1"/>
    </source>
</evidence>
<evidence type="ECO:0000259" key="1">
    <source>
        <dbReference type="Pfam" id="PF09995"/>
    </source>
</evidence>
<dbReference type="AlphaFoldDB" id="T1CDP1"/>
<gene>
    <name evidence="2" type="ORF">B1B_06749</name>
</gene>
<dbReference type="EMBL" id="AUZY01004278">
    <property type="protein sequence ID" value="EQD64024.1"/>
    <property type="molecule type" value="Genomic_DNA"/>
</dbReference>
<sequence>MVRRWHAAMSDALVQPLRTALLGQIRRLTAVGGRRVDFTQPAGAPDWFDPESVRWRVHVDFVPMLVGGIRALLLQALHPQALAAGVGSLQSARRSENL</sequence>
<accession>T1CDP1</accession>
<reference evidence="2" key="2">
    <citation type="journal article" date="2014" name="ISME J.">
        <title>Microbial stratification in low pH oxic and suboxic macroscopic growths along an acid mine drainage.</title>
        <authorList>
            <person name="Mendez-Garcia C."/>
            <person name="Mesa V."/>
            <person name="Sprenger R.R."/>
            <person name="Richter M."/>
            <person name="Diez M.S."/>
            <person name="Solano J."/>
            <person name="Bargiela R."/>
            <person name="Golyshina O.V."/>
            <person name="Manteca A."/>
            <person name="Ramos J.L."/>
            <person name="Gallego J.R."/>
            <person name="Llorente I."/>
            <person name="Martins Dos Santos V.A."/>
            <person name="Jensen O.N."/>
            <person name="Pelaez A.I."/>
            <person name="Sanchez J."/>
            <person name="Ferrer M."/>
        </authorList>
    </citation>
    <scope>NUCLEOTIDE SEQUENCE</scope>
</reference>
<comment type="caution">
    <text evidence="2">The sequence shown here is derived from an EMBL/GenBank/DDBJ whole genome shotgun (WGS) entry which is preliminary data.</text>
</comment>
<dbReference type="GO" id="GO:0016491">
    <property type="term" value="F:oxidoreductase activity"/>
    <property type="evidence" value="ECO:0007669"/>
    <property type="project" value="InterPro"/>
</dbReference>
<feature type="domain" description="ER-bound oxygenase mpaB/mpaB'/Rubber oxygenase catalytic" evidence="1">
    <location>
        <begin position="55"/>
        <end position="87"/>
    </location>
</feature>
<proteinExistence type="predicted"/>
<organism evidence="2">
    <name type="scientific">mine drainage metagenome</name>
    <dbReference type="NCBI Taxonomy" id="410659"/>
    <lineage>
        <taxon>unclassified sequences</taxon>
        <taxon>metagenomes</taxon>
        <taxon>ecological metagenomes</taxon>
    </lineage>
</organism>
<dbReference type="Pfam" id="PF09995">
    <property type="entry name" value="MPAB_Lcp_cat"/>
    <property type="match status" value="1"/>
</dbReference>
<dbReference type="InterPro" id="IPR018713">
    <property type="entry name" value="MPAB/Lcp_cat_dom"/>
</dbReference>
<name>T1CDP1_9ZZZZ</name>
<reference evidence="2" key="1">
    <citation type="submission" date="2013-08" db="EMBL/GenBank/DDBJ databases">
        <authorList>
            <person name="Mendez C."/>
            <person name="Richter M."/>
            <person name="Ferrer M."/>
            <person name="Sanchez J."/>
        </authorList>
    </citation>
    <scope>NUCLEOTIDE SEQUENCE</scope>
</reference>
<protein>
    <recommendedName>
        <fullName evidence="1">ER-bound oxygenase mpaB/mpaB'/Rubber oxygenase catalytic domain-containing protein</fullName>
    </recommendedName>
</protein>